<reference evidence="1" key="1">
    <citation type="submission" date="2014-11" db="EMBL/GenBank/DDBJ databases">
        <authorList>
            <person name="Amaro Gonzalez C."/>
        </authorList>
    </citation>
    <scope>NUCLEOTIDE SEQUENCE</scope>
</reference>
<dbReference type="AlphaFoldDB" id="A0A0E9WG70"/>
<protein>
    <submittedName>
        <fullName evidence="1">Uncharacterized protein</fullName>
    </submittedName>
</protein>
<reference evidence="1" key="2">
    <citation type="journal article" date="2015" name="Fish Shellfish Immunol.">
        <title>Early steps in the European eel (Anguilla anguilla)-Vibrio vulnificus interaction in the gills: Role of the RtxA13 toxin.</title>
        <authorList>
            <person name="Callol A."/>
            <person name="Pajuelo D."/>
            <person name="Ebbesson L."/>
            <person name="Teles M."/>
            <person name="MacKenzie S."/>
            <person name="Amaro C."/>
        </authorList>
    </citation>
    <scope>NUCLEOTIDE SEQUENCE</scope>
</reference>
<organism evidence="1">
    <name type="scientific">Anguilla anguilla</name>
    <name type="common">European freshwater eel</name>
    <name type="synonym">Muraena anguilla</name>
    <dbReference type="NCBI Taxonomy" id="7936"/>
    <lineage>
        <taxon>Eukaryota</taxon>
        <taxon>Metazoa</taxon>
        <taxon>Chordata</taxon>
        <taxon>Craniata</taxon>
        <taxon>Vertebrata</taxon>
        <taxon>Euteleostomi</taxon>
        <taxon>Actinopterygii</taxon>
        <taxon>Neopterygii</taxon>
        <taxon>Teleostei</taxon>
        <taxon>Anguilliformes</taxon>
        <taxon>Anguillidae</taxon>
        <taxon>Anguilla</taxon>
    </lineage>
</organism>
<name>A0A0E9WG70_ANGAN</name>
<proteinExistence type="predicted"/>
<sequence>MSDAHFIVQNINMEGLECLFAELSITISQSHSEPTAISHLAAFKSSDICTLDTRVFSKKHQWPRTIAHYQIVTLVHITR</sequence>
<dbReference type="EMBL" id="GBXM01019306">
    <property type="protein sequence ID" value="JAH89271.1"/>
    <property type="molecule type" value="Transcribed_RNA"/>
</dbReference>
<evidence type="ECO:0000313" key="1">
    <source>
        <dbReference type="EMBL" id="JAH89271.1"/>
    </source>
</evidence>
<accession>A0A0E9WG70</accession>